<reference evidence="3" key="1">
    <citation type="journal article" date="2019" name="Int. J. Syst. Evol. Microbiol.">
        <title>The Global Catalogue of Microorganisms (GCM) 10K type strain sequencing project: providing services to taxonomists for standard genome sequencing and annotation.</title>
        <authorList>
            <consortium name="The Broad Institute Genomics Platform"/>
            <consortium name="The Broad Institute Genome Sequencing Center for Infectious Disease"/>
            <person name="Wu L."/>
            <person name="Ma J."/>
        </authorList>
    </citation>
    <scope>NUCLEOTIDE SEQUENCE [LARGE SCALE GENOMIC DNA]</scope>
    <source>
        <strain evidence="3">JCM 13023</strain>
    </source>
</reference>
<gene>
    <name evidence="2" type="ORF">GCM10009676_09210</name>
</gene>
<feature type="compositionally biased region" description="Polar residues" evidence="1">
    <location>
        <begin position="1"/>
        <end position="13"/>
    </location>
</feature>
<organism evidence="2 3">
    <name type="scientific">Prauserella halophila</name>
    <dbReference type="NCBI Taxonomy" id="185641"/>
    <lineage>
        <taxon>Bacteria</taxon>
        <taxon>Bacillati</taxon>
        <taxon>Actinomycetota</taxon>
        <taxon>Actinomycetes</taxon>
        <taxon>Pseudonocardiales</taxon>
        <taxon>Pseudonocardiaceae</taxon>
        <taxon>Prauserella</taxon>
    </lineage>
</organism>
<feature type="compositionally biased region" description="Polar residues" evidence="1">
    <location>
        <begin position="70"/>
        <end position="80"/>
    </location>
</feature>
<evidence type="ECO:0000313" key="2">
    <source>
        <dbReference type="EMBL" id="GAA1228897.1"/>
    </source>
</evidence>
<feature type="compositionally biased region" description="Basic and acidic residues" evidence="1">
    <location>
        <begin position="14"/>
        <end position="24"/>
    </location>
</feature>
<evidence type="ECO:0000256" key="1">
    <source>
        <dbReference type="SAM" id="MobiDB-lite"/>
    </source>
</evidence>
<keyword evidence="3" id="KW-1185">Reference proteome</keyword>
<evidence type="ECO:0000313" key="3">
    <source>
        <dbReference type="Proteomes" id="UP001500653"/>
    </source>
</evidence>
<dbReference type="EMBL" id="BAAALN010000003">
    <property type="protein sequence ID" value="GAA1228897.1"/>
    <property type="molecule type" value="Genomic_DNA"/>
</dbReference>
<dbReference type="Proteomes" id="UP001500653">
    <property type="component" value="Unassembled WGS sequence"/>
</dbReference>
<comment type="caution">
    <text evidence="2">The sequence shown here is derived from an EMBL/GenBank/DDBJ whole genome shotgun (WGS) entry which is preliminary data.</text>
</comment>
<proteinExistence type="predicted"/>
<name>A0ABP4GLP2_9PSEU</name>
<protein>
    <submittedName>
        <fullName evidence="2">Uncharacterized protein</fullName>
    </submittedName>
</protein>
<sequence>MARQVTQPDTTGHGSDDERSERLTRVATQPSPSAAELCAPKGTLGALSAPKVPFGAPTHRPEPQMVVARTNDSTWGCDTA</sequence>
<accession>A0ABP4GLP2</accession>
<feature type="region of interest" description="Disordered" evidence="1">
    <location>
        <begin position="1"/>
        <end position="80"/>
    </location>
</feature>